<dbReference type="GO" id="GO:0070008">
    <property type="term" value="F:serine-type exopeptidase activity"/>
    <property type="evidence" value="ECO:0007669"/>
    <property type="project" value="InterPro"/>
</dbReference>
<keyword evidence="2" id="KW-0645">Protease</keyword>
<evidence type="ECO:0000256" key="3">
    <source>
        <dbReference type="ARBA" id="ARBA00022729"/>
    </source>
</evidence>
<name>N6SX12_DENPD</name>
<dbReference type="InterPro" id="IPR008758">
    <property type="entry name" value="Peptidase_S28"/>
</dbReference>
<dbReference type="HOGENOM" id="CLU_020959_3_1_1"/>
<keyword evidence="3" id="KW-0732">Signal</keyword>
<dbReference type="Gene3D" id="3.40.50.1820">
    <property type="entry name" value="alpha/beta hydrolase"/>
    <property type="match status" value="1"/>
</dbReference>
<dbReference type="Gene3D" id="1.20.120.980">
    <property type="entry name" value="Serine carboxypeptidase S28, SKS domain"/>
    <property type="match status" value="1"/>
</dbReference>
<keyword evidence="5" id="KW-0325">Glycoprotein</keyword>
<dbReference type="InterPro" id="IPR042269">
    <property type="entry name" value="Ser_carbopepase_S28_SKS"/>
</dbReference>
<gene>
    <name evidence="6" type="ORF">YQE_10964</name>
</gene>
<dbReference type="GO" id="GO:0006508">
    <property type="term" value="P:proteolysis"/>
    <property type="evidence" value="ECO:0007669"/>
    <property type="project" value="UniProtKB-KW"/>
</dbReference>
<evidence type="ECO:0000256" key="1">
    <source>
        <dbReference type="ARBA" id="ARBA00011079"/>
    </source>
</evidence>
<feature type="non-terminal residue" evidence="6">
    <location>
        <position position="1"/>
    </location>
</feature>
<protein>
    <submittedName>
        <fullName evidence="6">Uncharacterized protein</fullName>
    </submittedName>
</protein>
<dbReference type="OrthoDB" id="1735038at2759"/>
<organism evidence="6">
    <name type="scientific">Dendroctonus ponderosae</name>
    <name type="common">Mountain pine beetle</name>
    <dbReference type="NCBI Taxonomy" id="77166"/>
    <lineage>
        <taxon>Eukaryota</taxon>
        <taxon>Metazoa</taxon>
        <taxon>Ecdysozoa</taxon>
        <taxon>Arthropoda</taxon>
        <taxon>Hexapoda</taxon>
        <taxon>Insecta</taxon>
        <taxon>Pterygota</taxon>
        <taxon>Neoptera</taxon>
        <taxon>Endopterygota</taxon>
        <taxon>Coleoptera</taxon>
        <taxon>Polyphaga</taxon>
        <taxon>Cucujiformia</taxon>
        <taxon>Curculionidae</taxon>
        <taxon>Scolytinae</taxon>
        <taxon>Dendroctonus</taxon>
    </lineage>
</organism>
<reference evidence="6" key="1">
    <citation type="journal article" date="2013" name="Genome Biol.">
        <title>Draft genome of the mountain pine beetle, Dendroctonus ponderosae Hopkins, a major forest pest.</title>
        <authorList>
            <person name="Keeling C.I."/>
            <person name="Yuen M.M."/>
            <person name="Liao N.Y."/>
            <person name="Docking T.R."/>
            <person name="Chan S.K."/>
            <person name="Taylor G.A."/>
            <person name="Palmquist D.L."/>
            <person name="Jackman S.D."/>
            <person name="Nguyen A."/>
            <person name="Li M."/>
            <person name="Henderson H."/>
            <person name="Janes J.K."/>
            <person name="Zhao Y."/>
            <person name="Pandoh P."/>
            <person name="Moore R."/>
            <person name="Sperling F.A."/>
            <person name="Huber D.P."/>
            <person name="Birol I."/>
            <person name="Jones S.J."/>
            <person name="Bohlmann J."/>
        </authorList>
    </citation>
    <scope>NUCLEOTIDE SEQUENCE</scope>
</reference>
<dbReference type="EMBL" id="KB741223">
    <property type="protein sequence ID" value="ENN72329.1"/>
    <property type="molecule type" value="Genomic_DNA"/>
</dbReference>
<evidence type="ECO:0000313" key="6">
    <source>
        <dbReference type="EMBL" id="ENN72329.1"/>
    </source>
</evidence>
<dbReference type="SUPFAM" id="SSF53474">
    <property type="entry name" value="alpha/beta-Hydrolases"/>
    <property type="match status" value="1"/>
</dbReference>
<evidence type="ECO:0000256" key="2">
    <source>
        <dbReference type="ARBA" id="ARBA00022670"/>
    </source>
</evidence>
<dbReference type="GO" id="GO:0008239">
    <property type="term" value="F:dipeptidyl-peptidase activity"/>
    <property type="evidence" value="ECO:0007669"/>
    <property type="project" value="TreeGrafter"/>
</dbReference>
<proteinExistence type="inferred from homology"/>
<dbReference type="OMA" id="GHHWDSY"/>
<feature type="non-terminal residue" evidence="6">
    <location>
        <position position="458"/>
    </location>
</feature>
<evidence type="ECO:0000256" key="5">
    <source>
        <dbReference type="ARBA" id="ARBA00023180"/>
    </source>
</evidence>
<dbReference type="PANTHER" id="PTHR11010">
    <property type="entry name" value="PROTEASE S28 PRO-X CARBOXYPEPTIDASE-RELATED"/>
    <property type="match status" value="1"/>
</dbReference>
<keyword evidence="4" id="KW-0378">Hydrolase</keyword>
<dbReference type="AlphaFoldDB" id="N6SX12"/>
<comment type="similarity">
    <text evidence="1">Belongs to the peptidase S28 family.</text>
</comment>
<evidence type="ECO:0000256" key="4">
    <source>
        <dbReference type="ARBA" id="ARBA00022801"/>
    </source>
</evidence>
<dbReference type="Pfam" id="PF05577">
    <property type="entry name" value="Peptidase_S28"/>
    <property type="match status" value="1"/>
</dbReference>
<dbReference type="InterPro" id="IPR029058">
    <property type="entry name" value="AB_hydrolase_fold"/>
</dbReference>
<dbReference type="PANTHER" id="PTHR11010:SF117">
    <property type="entry name" value="SERINE PROTEASE 16"/>
    <property type="match status" value="1"/>
</dbReference>
<accession>N6SX12</accession>
<sequence length="458" mass="52234">MKYLVVSLIFSTIIANAYAWRFFYNGRINENILRQTQKLQDSAETPKNFTRWFTQNLDHFRSDSRTWNQRYYVNDEYFDKEKRNVAFLMIGGEGEATDVWMTNGQWVEYGKQFNAILFQLEHRFYGKSHPTEDLSVDNLEYLTSEQALTDLALFVASMNEEYKLSSDIKWIAFGGSYPGSLAAWARLKYPHLISGSVSTSGPLLAIPDFQAYFGVIADDLRLVDENCYTAVKEGTAQIELFLTDEAANSAKHWEPLPLGSLQGIAQYNKDNRLSTKGTLLGNITLNTICSIMTDPATKTEIQRLANFNSLMLEATDQKCLDFSYVNMILDMTKTTWNSSASEGGRQWMYQTCNEFGFFQTSDEKPQIFSDRFPIKFWTQQCSDIFGSKFNEEYVSNVVFVHGSVDPWHMLGITKTINANAPAIFIKGTAHCANMYPASHDDPSDLKSARIQIGKYIQK</sequence>